<dbReference type="EMBL" id="CP002659">
    <property type="protein sequence ID" value="AEC02472.1"/>
    <property type="molecule type" value="Genomic_DNA"/>
</dbReference>
<dbReference type="Pfam" id="PF13149">
    <property type="entry name" value="Mfa_like_1"/>
    <property type="match status" value="1"/>
</dbReference>
<evidence type="ECO:0000313" key="2">
    <source>
        <dbReference type="Proteomes" id="UP000007939"/>
    </source>
</evidence>
<dbReference type="HOGENOM" id="CLU_874066_0_0_12"/>
<dbReference type="AlphaFoldDB" id="F4GLS8"/>
<organism evidence="1 2">
    <name type="scientific">Parasphaerochaeta coccoides (strain ATCC BAA-1237 / DSM 17374 / SPN1)</name>
    <name type="common">Sphaerochaeta coccoides</name>
    <dbReference type="NCBI Taxonomy" id="760011"/>
    <lineage>
        <taxon>Bacteria</taxon>
        <taxon>Pseudomonadati</taxon>
        <taxon>Spirochaetota</taxon>
        <taxon>Spirochaetia</taxon>
        <taxon>Spirochaetales</taxon>
        <taxon>Sphaerochaetaceae</taxon>
        <taxon>Parasphaerochaeta</taxon>
    </lineage>
</organism>
<dbReference type="Gene3D" id="2.60.40.2630">
    <property type="match status" value="1"/>
</dbReference>
<dbReference type="KEGG" id="scc:Spico_1263"/>
<dbReference type="OrthoDB" id="1027916at2"/>
<dbReference type="Gene3D" id="2.60.40.2620">
    <property type="entry name" value="Fimbrillin-like"/>
    <property type="match status" value="1"/>
</dbReference>
<keyword evidence="2" id="KW-1185">Reference proteome</keyword>
<protein>
    <recommendedName>
        <fullName evidence="3">Fimbrillin family protein</fullName>
    </recommendedName>
</protein>
<dbReference type="InterPro" id="IPR042278">
    <property type="entry name" value="Mfa-like_1_N"/>
</dbReference>
<dbReference type="eggNOG" id="ENOG50311B0">
    <property type="taxonomic scope" value="Bacteria"/>
</dbReference>
<reference evidence="1 2" key="2">
    <citation type="journal article" date="2012" name="Stand. Genomic Sci.">
        <title>Complete genome sequence of the termite hindgut bacterium Spirochaeta coccoides type strain (SPN1(T)), reclassification in the genus Sphaerochaeta as Sphaerochaeta coccoides comb. nov. and emendations of the family Spirochaetaceae and the genus Sphaerochaeta.</title>
        <authorList>
            <person name="Abt B."/>
            <person name="Han C."/>
            <person name="Scheuner C."/>
            <person name="Lu M."/>
            <person name="Lapidus A."/>
            <person name="Nolan M."/>
            <person name="Lucas S."/>
            <person name="Hammon N."/>
            <person name="Deshpande S."/>
            <person name="Cheng J.F."/>
            <person name="Tapia R."/>
            <person name="Goodwin L.A."/>
            <person name="Pitluck S."/>
            <person name="Liolios K."/>
            <person name="Pagani I."/>
            <person name="Ivanova N."/>
            <person name="Mavromatis K."/>
            <person name="Mikhailova N."/>
            <person name="Huntemann M."/>
            <person name="Pati A."/>
            <person name="Chen A."/>
            <person name="Palaniappan K."/>
            <person name="Land M."/>
            <person name="Hauser L."/>
            <person name="Brambilla E.M."/>
            <person name="Rohde M."/>
            <person name="Spring S."/>
            <person name="Gronow S."/>
            <person name="Goker M."/>
            <person name="Woyke T."/>
            <person name="Bristow J."/>
            <person name="Eisen J.A."/>
            <person name="Markowitz V."/>
            <person name="Hugenholtz P."/>
            <person name="Kyrpides N.C."/>
            <person name="Klenk H.P."/>
            <person name="Detter J.C."/>
        </authorList>
    </citation>
    <scope>NUCLEOTIDE SEQUENCE [LARGE SCALE GENOMIC DNA]</scope>
    <source>
        <strain evidence="2">ATCC BAA-1237 / DSM 17374 / SPN1</strain>
    </source>
</reference>
<dbReference type="InterPro" id="IPR025049">
    <property type="entry name" value="Mfa-like_1"/>
</dbReference>
<dbReference type="RefSeq" id="WP_013739867.1">
    <property type="nucleotide sequence ID" value="NC_015436.1"/>
</dbReference>
<dbReference type="STRING" id="760011.Spico_1263"/>
<name>F4GLS8_PARC1</name>
<proteinExistence type="predicted"/>
<evidence type="ECO:0000313" key="1">
    <source>
        <dbReference type="EMBL" id="AEC02472.1"/>
    </source>
</evidence>
<accession>F4GLS8</accession>
<dbReference type="PROSITE" id="PS51257">
    <property type="entry name" value="PROKAR_LIPOPROTEIN"/>
    <property type="match status" value="1"/>
</dbReference>
<gene>
    <name evidence="1" type="ordered locus">Spico_1263</name>
</gene>
<dbReference type="CDD" id="cd13120">
    <property type="entry name" value="BF2867_like_N"/>
    <property type="match status" value="1"/>
</dbReference>
<dbReference type="Proteomes" id="UP000007939">
    <property type="component" value="Chromosome"/>
</dbReference>
<evidence type="ECO:0008006" key="3">
    <source>
        <dbReference type="Google" id="ProtNLM"/>
    </source>
</evidence>
<reference evidence="2" key="1">
    <citation type="submission" date="2011-04" db="EMBL/GenBank/DDBJ databases">
        <title>The complete genome of Spirochaeta coccoides DSM 17374.</title>
        <authorList>
            <person name="Lucas S."/>
            <person name="Copeland A."/>
            <person name="Lapidus A."/>
            <person name="Bruce D."/>
            <person name="Goodwin L."/>
            <person name="Pitluck S."/>
            <person name="Peters L."/>
            <person name="Kyrpides N."/>
            <person name="Mavromatis K."/>
            <person name="Pagani I."/>
            <person name="Ivanova N."/>
            <person name="Ovchinnikova G."/>
            <person name="Lu M."/>
            <person name="Detter J.C."/>
            <person name="Tapia R."/>
            <person name="Han C."/>
            <person name="Land M."/>
            <person name="Hauser L."/>
            <person name="Markowitz V."/>
            <person name="Cheng J.-F."/>
            <person name="Hugenholtz P."/>
            <person name="Woyke T."/>
            <person name="Wu D."/>
            <person name="Spring S."/>
            <person name="Schroeder M."/>
            <person name="Brambilla E."/>
            <person name="Klenk H.-P."/>
            <person name="Eisen J.A."/>
        </authorList>
    </citation>
    <scope>NUCLEOTIDE SEQUENCE [LARGE SCALE GENOMIC DNA]</scope>
    <source>
        <strain evidence="2">ATCC BAA-1237 / DSM 17374 / SPN1</strain>
    </source>
</reference>
<dbReference type="CDD" id="cd13121">
    <property type="entry name" value="BF2867_like_C"/>
    <property type="match status" value="1"/>
</dbReference>
<sequence>MKKKILFGLIGLVVTLVFVSCGSELVSSNPDIVRFSTVANRSARMVSATSTWVTGDKIGVYTVPNSGDIFSSTLEKNVEYTAGSGGATTATFTSTTPIYWPNDDAAVNFIVYYPYSASVTTATGSVDAQLPINLAGNQTGKVNDLDILWGKTGSLQKSVNSGSNVAVTVDHKLARFKITATAGEGLTYSNLAGFTTTLIGAKTTANLNLSDGSLADVDTVANITANVQSGGTAVTDEKVIYEAIVMPDAANNVKDSFKIEFVDASGNIYRWEAKNLAALNLTAGKEYQLALTLKRKDISFDVEVTGWTVVDLGPGDAT</sequence>